<accession>D6RMB6</accession>
<evidence type="ECO:0000256" key="5">
    <source>
        <dbReference type="ARBA" id="ARBA00022475"/>
    </source>
</evidence>
<dbReference type="Proteomes" id="UP000001861">
    <property type="component" value="Unassembled WGS sequence"/>
</dbReference>
<dbReference type="InterPro" id="IPR050248">
    <property type="entry name" value="Polysacc_deacetylase_ArnD"/>
</dbReference>
<keyword evidence="19" id="KW-0624">Polysaccharide degradation</keyword>
<dbReference type="eggNOG" id="ENOG502QRIP">
    <property type="taxonomic scope" value="Eukaryota"/>
</dbReference>
<dbReference type="PROSITE" id="PS51677">
    <property type="entry name" value="NODB"/>
    <property type="match status" value="1"/>
</dbReference>
<keyword evidence="23" id="KW-0812">Transmembrane</keyword>
<evidence type="ECO:0000256" key="2">
    <source>
        <dbReference type="ARBA" id="ARBA00004191"/>
    </source>
</evidence>
<dbReference type="InterPro" id="IPR011330">
    <property type="entry name" value="Glyco_hydro/deAcase_b/a-brl"/>
</dbReference>
<keyword evidence="14" id="KW-0325">Glycoprotein</keyword>
<keyword evidence="23" id="KW-1133">Transmembrane helix</keyword>
<evidence type="ECO:0000256" key="12">
    <source>
        <dbReference type="ARBA" id="ARBA00023024"/>
    </source>
</evidence>
<dbReference type="GO" id="GO:0046872">
    <property type="term" value="F:metal ion binding"/>
    <property type="evidence" value="ECO:0007669"/>
    <property type="project" value="UniProtKB-KW"/>
</dbReference>
<dbReference type="GO" id="GO:0009272">
    <property type="term" value="P:fungal-type cell wall biogenesis"/>
    <property type="evidence" value="ECO:0007669"/>
    <property type="project" value="UniProtKB-ARBA"/>
</dbReference>
<keyword evidence="12" id="KW-0146">Chitin degradation</keyword>
<comment type="catalytic activity">
    <reaction evidence="21">
        <text>[(1-&gt;4)-N-acetyl-beta-D-glucosaminyl](n) + n H2O = chitosan + n acetate</text>
        <dbReference type="Rhea" id="RHEA:10464"/>
        <dbReference type="Rhea" id="RHEA-COMP:9593"/>
        <dbReference type="Rhea" id="RHEA-COMP:9597"/>
        <dbReference type="ChEBI" id="CHEBI:15377"/>
        <dbReference type="ChEBI" id="CHEBI:17029"/>
        <dbReference type="ChEBI" id="CHEBI:30089"/>
        <dbReference type="ChEBI" id="CHEBI:57704"/>
        <dbReference type="EC" id="3.5.1.41"/>
    </reaction>
    <physiologicalReaction direction="left-to-right" evidence="21">
        <dbReference type="Rhea" id="RHEA:10465"/>
    </physiologicalReaction>
</comment>
<evidence type="ECO:0000256" key="19">
    <source>
        <dbReference type="ARBA" id="ARBA00023326"/>
    </source>
</evidence>
<dbReference type="GeneID" id="9379894"/>
<evidence type="ECO:0000256" key="10">
    <source>
        <dbReference type="ARBA" id="ARBA00022729"/>
    </source>
</evidence>
<evidence type="ECO:0000256" key="3">
    <source>
        <dbReference type="ARBA" id="ARBA00004609"/>
    </source>
</evidence>
<dbReference type="AlphaFoldDB" id="D6RMB6"/>
<evidence type="ECO:0000256" key="8">
    <source>
        <dbReference type="ARBA" id="ARBA00022622"/>
    </source>
</evidence>
<feature type="domain" description="NodB homology" evidence="25">
    <location>
        <begin position="199"/>
        <end position="393"/>
    </location>
</feature>
<evidence type="ECO:0000259" key="25">
    <source>
        <dbReference type="PROSITE" id="PS51677"/>
    </source>
</evidence>
<evidence type="ECO:0000256" key="9">
    <source>
        <dbReference type="ARBA" id="ARBA00022723"/>
    </source>
</evidence>
<feature type="region of interest" description="Disordered" evidence="22">
    <location>
        <begin position="32"/>
        <end position="66"/>
    </location>
</feature>
<dbReference type="EC" id="3.5.1.41" evidence="20"/>
<evidence type="ECO:0000313" key="27">
    <source>
        <dbReference type="Proteomes" id="UP000001861"/>
    </source>
</evidence>
<dbReference type="Gene3D" id="3.20.20.370">
    <property type="entry name" value="Glycoside hydrolase/deacetylase"/>
    <property type="match status" value="1"/>
</dbReference>
<dbReference type="OrthoDB" id="407355at2759"/>
<keyword evidence="17" id="KW-0449">Lipoprotein</keyword>
<evidence type="ECO:0000256" key="15">
    <source>
        <dbReference type="ARBA" id="ARBA00023277"/>
    </source>
</evidence>
<evidence type="ECO:0000256" key="23">
    <source>
        <dbReference type="SAM" id="Phobius"/>
    </source>
</evidence>
<sequence>MKSVGVVALLSLSALAADVHGEHARRDAHMLHARQDLPTPSGSDSSGAPSGTSRPVGSEPATDSWSFSLRATNPTAVPLESITAGVATRATMPLESTAVPGAVPTAVQGAPELPDISAWDPRQYPDLDAIPPVDSPEVQQWIDEVKNSGIEIPGYEPTAKGAGCQDPANLPFTNDASRCWWTCGGCTTVDDISECTEKNHWGLTFDDGPGFYTPNLLQYLDEVNLKATFFVVGSRVVSFPHTLQTQYTGGHQIAVHTWSHKALTTLTNEEIIAELGWTKKVIRDVLGVTPSHMRPPFGDIDNRVRAISHAMGLTPVMWTRTPDNLVFNTEDFDINGGTATVEKVLHNWQNILQSVTTLDKGFIVLQHDLFQQAIDVATGYILPDGLAHQPQFTIEPVITCVNMPNANAYIETNDNSTNPFKAQLGKSSPGRSAATGLTAGVAGALAAGGAGFAVGLLSMLGF</sequence>
<name>D6RMB6_COPC7</name>
<evidence type="ECO:0000256" key="14">
    <source>
        <dbReference type="ARBA" id="ARBA00023180"/>
    </source>
</evidence>
<dbReference type="GO" id="GO:0005886">
    <property type="term" value="C:plasma membrane"/>
    <property type="evidence" value="ECO:0007669"/>
    <property type="project" value="UniProtKB-SubCell"/>
</dbReference>
<evidence type="ECO:0000256" key="6">
    <source>
        <dbReference type="ARBA" id="ARBA00022512"/>
    </source>
</evidence>
<evidence type="ECO:0000256" key="22">
    <source>
        <dbReference type="SAM" id="MobiDB-lite"/>
    </source>
</evidence>
<keyword evidence="15" id="KW-0119">Carbohydrate metabolism</keyword>
<evidence type="ECO:0000256" key="11">
    <source>
        <dbReference type="ARBA" id="ARBA00022801"/>
    </source>
</evidence>
<evidence type="ECO:0000313" key="26">
    <source>
        <dbReference type="EMBL" id="EFI27941.1"/>
    </source>
</evidence>
<keyword evidence="10 24" id="KW-0732">Signal</keyword>
<feature type="chain" id="PRO_5003087701" description="chitin deacetylase" evidence="24">
    <location>
        <begin position="22"/>
        <end position="462"/>
    </location>
</feature>
<proteinExistence type="inferred from homology"/>
<keyword evidence="16" id="KW-0170">Cobalt</keyword>
<reference evidence="26 27" key="1">
    <citation type="journal article" date="2010" name="Proc. Natl. Acad. Sci. U.S.A.">
        <title>Insights into evolution of multicellular fungi from the assembled chromosomes of the mushroom Coprinopsis cinerea (Coprinus cinereus).</title>
        <authorList>
            <person name="Stajich J.E."/>
            <person name="Wilke S.K."/>
            <person name="Ahren D."/>
            <person name="Au C.H."/>
            <person name="Birren B.W."/>
            <person name="Borodovsky M."/>
            <person name="Burns C."/>
            <person name="Canback B."/>
            <person name="Casselton L.A."/>
            <person name="Cheng C.K."/>
            <person name="Deng J."/>
            <person name="Dietrich F.S."/>
            <person name="Fargo D.C."/>
            <person name="Farman M.L."/>
            <person name="Gathman A.C."/>
            <person name="Goldberg J."/>
            <person name="Guigo R."/>
            <person name="Hoegger P.J."/>
            <person name="Hooker J.B."/>
            <person name="Huggins A."/>
            <person name="James T.Y."/>
            <person name="Kamada T."/>
            <person name="Kilaru S."/>
            <person name="Kodira C."/>
            <person name="Kues U."/>
            <person name="Kupfer D."/>
            <person name="Kwan H.S."/>
            <person name="Lomsadze A."/>
            <person name="Li W."/>
            <person name="Lilly W.W."/>
            <person name="Ma L.J."/>
            <person name="Mackey A.J."/>
            <person name="Manning G."/>
            <person name="Martin F."/>
            <person name="Muraguchi H."/>
            <person name="Natvig D.O."/>
            <person name="Palmerini H."/>
            <person name="Ramesh M.A."/>
            <person name="Rehmeyer C.J."/>
            <person name="Roe B.A."/>
            <person name="Shenoy N."/>
            <person name="Stanke M."/>
            <person name="Ter-Hovhannisyan V."/>
            <person name="Tunlid A."/>
            <person name="Velagapudi R."/>
            <person name="Vision T.J."/>
            <person name="Zeng Q."/>
            <person name="Zolan M.E."/>
            <person name="Pukkila P.J."/>
        </authorList>
    </citation>
    <scope>NUCLEOTIDE SEQUENCE [LARGE SCALE GENOMIC DNA]</scope>
    <source>
        <strain evidence="27">Okayama-7 / 130 / ATCC MYA-4618 / FGSC 9003</strain>
    </source>
</reference>
<protein>
    <recommendedName>
        <fullName evidence="20">chitin deacetylase</fullName>
        <ecNumber evidence="20">3.5.1.41</ecNumber>
    </recommendedName>
</protein>
<comment type="similarity">
    <text evidence="4">Belongs to the polysaccharide deacetylase family.</text>
</comment>
<organism evidence="26 27">
    <name type="scientific">Coprinopsis cinerea (strain Okayama-7 / 130 / ATCC MYA-4618 / FGSC 9003)</name>
    <name type="common">Inky cap fungus</name>
    <name type="synonym">Hormographiella aspergillata</name>
    <dbReference type="NCBI Taxonomy" id="240176"/>
    <lineage>
        <taxon>Eukaryota</taxon>
        <taxon>Fungi</taxon>
        <taxon>Dikarya</taxon>
        <taxon>Basidiomycota</taxon>
        <taxon>Agaricomycotina</taxon>
        <taxon>Agaricomycetes</taxon>
        <taxon>Agaricomycetidae</taxon>
        <taxon>Agaricales</taxon>
        <taxon>Agaricineae</taxon>
        <taxon>Psathyrellaceae</taxon>
        <taxon>Coprinopsis</taxon>
    </lineage>
</organism>
<keyword evidence="8" id="KW-0336">GPI-anchor</keyword>
<evidence type="ECO:0000256" key="7">
    <source>
        <dbReference type="ARBA" id="ARBA00022525"/>
    </source>
</evidence>
<evidence type="ECO:0000256" key="1">
    <source>
        <dbReference type="ARBA" id="ARBA00001941"/>
    </source>
</evidence>
<comment type="caution">
    <text evidence="26">The sequence shown here is derived from an EMBL/GenBank/DDBJ whole genome shotgun (WGS) entry which is preliminary data.</text>
</comment>
<dbReference type="SUPFAM" id="SSF88713">
    <property type="entry name" value="Glycoside hydrolase/deacetylase"/>
    <property type="match status" value="1"/>
</dbReference>
<dbReference type="KEGG" id="cci:CC1G_14432"/>
<dbReference type="Pfam" id="PF01522">
    <property type="entry name" value="Polysacc_deac_1"/>
    <property type="match status" value="1"/>
</dbReference>
<dbReference type="PANTHER" id="PTHR10587">
    <property type="entry name" value="GLYCOSYL TRANSFERASE-RELATED"/>
    <property type="match status" value="1"/>
</dbReference>
<dbReference type="HOGENOM" id="CLU_030200_2_1_1"/>
<evidence type="ECO:0000256" key="4">
    <source>
        <dbReference type="ARBA" id="ARBA00010973"/>
    </source>
</evidence>
<evidence type="ECO:0000256" key="20">
    <source>
        <dbReference type="ARBA" id="ARBA00024056"/>
    </source>
</evidence>
<dbReference type="RefSeq" id="XP_002911435.1">
    <property type="nucleotide sequence ID" value="XM_002911389.1"/>
</dbReference>
<evidence type="ECO:0000256" key="16">
    <source>
        <dbReference type="ARBA" id="ARBA00023285"/>
    </source>
</evidence>
<dbReference type="GO" id="GO:0004099">
    <property type="term" value="F:chitin deacetylase activity"/>
    <property type="evidence" value="ECO:0007669"/>
    <property type="project" value="UniProtKB-EC"/>
</dbReference>
<gene>
    <name evidence="26" type="ORF">CC1G_14432</name>
</gene>
<dbReference type="OMA" id="CDWAKSG"/>
<feature type="transmembrane region" description="Helical" evidence="23">
    <location>
        <begin position="437"/>
        <end position="460"/>
    </location>
</feature>
<dbReference type="GO" id="GO:0098552">
    <property type="term" value="C:side of membrane"/>
    <property type="evidence" value="ECO:0007669"/>
    <property type="project" value="UniProtKB-KW"/>
</dbReference>
<feature type="compositionally biased region" description="Low complexity" evidence="22">
    <location>
        <begin position="38"/>
        <end position="53"/>
    </location>
</feature>
<keyword evidence="27" id="KW-1185">Reference proteome</keyword>
<dbReference type="GO" id="GO:0071555">
    <property type="term" value="P:cell wall organization"/>
    <property type="evidence" value="ECO:0007669"/>
    <property type="project" value="UniProtKB-KW"/>
</dbReference>
<comment type="subcellular location">
    <subcellularLocation>
        <location evidence="3">Cell membrane</location>
        <topology evidence="3">Lipid-anchor</topology>
        <topology evidence="3">GPI-anchor</topology>
    </subcellularLocation>
    <subcellularLocation>
        <location evidence="2">Secreted</location>
        <location evidence="2">Cell wall</location>
    </subcellularLocation>
</comment>
<evidence type="ECO:0000256" key="24">
    <source>
        <dbReference type="SAM" id="SignalP"/>
    </source>
</evidence>
<feature type="signal peptide" evidence="24">
    <location>
        <begin position="1"/>
        <end position="21"/>
    </location>
</feature>
<dbReference type="InParanoid" id="D6RMB6"/>
<dbReference type="EMBL" id="AACS02000004">
    <property type="protein sequence ID" value="EFI27941.1"/>
    <property type="molecule type" value="Genomic_DNA"/>
</dbReference>
<comment type="cofactor">
    <cofactor evidence="1">
        <name>Co(2+)</name>
        <dbReference type="ChEBI" id="CHEBI:48828"/>
    </cofactor>
</comment>
<keyword evidence="6" id="KW-0134">Cell wall</keyword>
<dbReference type="FunFam" id="3.20.20.370:FF:000004">
    <property type="entry name" value="Related to Chitin deacetylase"/>
    <property type="match status" value="1"/>
</dbReference>
<keyword evidence="9" id="KW-0479">Metal-binding</keyword>
<evidence type="ECO:0000256" key="18">
    <source>
        <dbReference type="ARBA" id="ARBA00023316"/>
    </source>
</evidence>
<keyword evidence="18" id="KW-0961">Cell wall biogenesis/degradation</keyword>
<keyword evidence="5" id="KW-1003">Cell membrane</keyword>
<dbReference type="GO" id="GO:0006032">
    <property type="term" value="P:chitin catabolic process"/>
    <property type="evidence" value="ECO:0007669"/>
    <property type="project" value="UniProtKB-KW"/>
</dbReference>
<dbReference type="VEuPathDB" id="FungiDB:CC1G_14432"/>
<keyword evidence="13 23" id="KW-0472">Membrane</keyword>
<evidence type="ECO:0000256" key="21">
    <source>
        <dbReference type="ARBA" id="ARBA00048494"/>
    </source>
</evidence>
<dbReference type="GO" id="GO:0000272">
    <property type="term" value="P:polysaccharide catabolic process"/>
    <property type="evidence" value="ECO:0007669"/>
    <property type="project" value="UniProtKB-KW"/>
</dbReference>
<evidence type="ECO:0000256" key="17">
    <source>
        <dbReference type="ARBA" id="ARBA00023288"/>
    </source>
</evidence>
<dbReference type="InterPro" id="IPR002509">
    <property type="entry name" value="NODB_dom"/>
</dbReference>
<evidence type="ECO:0000256" key="13">
    <source>
        <dbReference type="ARBA" id="ARBA00023136"/>
    </source>
</evidence>
<dbReference type="PANTHER" id="PTHR10587:SF133">
    <property type="entry name" value="CHITIN DEACETYLASE 1-RELATED"/>
    <property type="match status" value="1"/>
</dbReference>
<keyword evidence="7" id="KW-0964">Secreted</keyword>
<keyword evidence="11" id="KW-0378">Hydrolase</keyword>